<sequence>MTALGETLARSASHVCRAWIVERRDGVVMGFTDHDGALVVDGVPCRADTGLTAGALQMATGLAVDNAEASGALCDASISDEDIRAGKWDAAKVTSYLVDWRDPNVFEITFRGFLGEITWGDGAFAAELRGQAELLNQVRGRLYQSRCDAVLGDDRCRKDLGPLFSVEVDVAEVVENTKLSLEPLRDFSPKWFQRGRMVVLTGSAAGMSERIKFDRGDDTFRLIELWASVRADIRAGDRIRIEAGCDKRQETCRLKFDNLINFRGFPSIPGDDWLMAYPKKTQSNDGGRL</sequence>
<dbReference type="EMBL" id="FORA01000001">
    <property type="protein sequence ID" value="SFI38301.1"/>
    <property type="molecule type" value="Genomic_DNA"/>
</dbReference>
<name>A0A1I3HRL8_9RHOB</name>
<reference evidence="2 3" key="1">
    <citation type="submission" date="2016-10" db="EMBL/GenBank/DDBJ databases">
        <authorList>
            <person name="de Groot N.N."/>
        </authorList>
    </citation>
    <scope>NUCLEOTIDE SEQUENCE [LARGE SCALE GENOMIC DNA]</scope>
    <source>
        <strain evidence="2 3">DSM 19073</strain>
    </source>
</reference>
<evidence type="ECO:0000313" key="3">
    <source>
        <dbReference type="Proteomes" id="UP000199110"/>
    </source>
</evidence>
<feature type="domain" description="Bacteriophage phiJL001 Gp84 C-terminal" evidence="1">
    <location>
        <begin position="191"/>
        <end position="272"/>
    </location>
</feature>
<proteinExistence type="predicted"/>
<organism evidence="2 3">
    <name type="scientific">Jannaschia pohangensis</name>
    <dbReference type="NCBI Taxonomy" id="390807"/>
    <lineage>
        <taxon>Bacteria</taxon>
        <taxon>Pseudomonadati</taxon>
        <taxon>Pseudomonadota</taxon>
        <taxon>Alphaproteobacteria</taxon>
        <taxon>Rhodobacterales</taxon>
        <taxon>Roseobacteraceae</taxon>
        <taxon>Jannaschia</taxon>
    </lineage>
</organism>
<dbReference type="NCBIfam" id="TIGR02218">
    <property type="entry name" value="phg_TIGR02218"/>
    <property type="match status" value="1"/>
</dbReference>
<dbReference type="Pfam" id="PF09356">
    <property type="entry name" value="Phage_BR0599"/>
    <property type="match status" value="1"/>
</dbReference>
<accession>A0A1I3HRL8</accession>
<keyword evidence="3" id="KW-1185">Reference proteome</keyword>
<dbReference type="OrthoDB" id="1633386at2"/>
<protein>
    <recommendedName>
        <fullName evidence="1">Bacteriophage phiJL001 Gp84 C-terminal domain-containing protein</fullName>
    </recommendedName>
</protein>
<dbReference type="RefSeq" id="WP_092777129.1">
    <property type="nucleotide sequence ID" value="NZ_FORA01000001.1"/>
</dbReference>
<evidence type="ECO:0000259" key="1">
    <source>
        <dbReference type="Pfam" id="PF09356"/>
    </source>
</evidence>
<dbReference type="InterPro" id="IPR011928">
    <property type="entry name" value="Phage_phiJL001_Gp84"/>
</dbReference>
<dbReference type="Proteomes" id="UP000199110">
    <property type="component" value="Unassembled WGS sequence"/>
</dbReference>
<dbReference type="Pfam" id="PF09931">
    <property type="entry name" value="Phage_phiJL001_Gp84_N"/>
    <property type="match status" value="1"/>
</dbReference>
<gene>
    <name evidence="2" type="ORF">SAMN04488095_0689</name>
</gene>
<evidence type="ECO:0000313" key="2">
    <source>
        <dbReference type="EMBL" id="SFI38301.1"/>
    </source>
</evidence>
<dbReference type="InterPro" id="IPR018964">
    <property type="entry name" value="Phage_phiJL001_Gp84_C"/>
</dbReference>
<dbReference type="STRING" id="390807.SAMN04488095_0689"/>
<dbReference type="AlphaFoldDB" id="A0A1I3HRL8"/>